<dbReference type="EMBL" id="CACRTF010000017">
    <property type="protein sequence ID" value="VYT52991.1"/>
    <property type="molecule type" value="Genomic_DNA"/>
</dbReference>
<dbReference type="Gene3D" id="2.60.120.10">
    <property type="entry name" value="Jelly Rolls"/>
    <property type="match status" value="1"/>
</dbReference>
<dbReference type="SUPFAM" id="SSF51182">
    <property type="entry name" value="RmlC-like cupins"/>
    <property type="match status" value="1"/>
</dbReference>
<dbReference type="RefSeq" id="WP_002575293.1">
    <property type="nucleotide sequence ID" value="NZ_BAABZS010000001.1"/>
</dbReference>
<accession>A0A6N2XF82</accession>
<gene>
    <name evidence="1" type="ORF">CBLFYP116_05055</name>
</gene>
<sequence>MALYLDRKKQNLIYDSQGFLISELLPGSYQKGIHFYRCSLKAGYSHCPELYKDKIVLLLFGFGKGYITDERNAYHIEEVVFYAPDFDHVPYTVHAVDDMEFVMAVVDMNQWDWEVYRESHARLPFFRPISKCTMYVQSCKGPGVTSWNVLLGRQLGRIMAGVVRANGDGTVEKGHPAVHQWNYCLGKSDFKFTVGDETTHLYSGDWSFIPAGQDHSLVAEDGKEVYYIWFEHFAREKDFIVKPDP</sequence>
<proteinExistence type="predicted"/>
<dbReference type="InterPro" id="IPR014710">
    <property type="entry name" value="RmlC-like_jellyroll"/>
</dbReference>
<dbReference type="AlphaFoldDB" id="A0A6N2XF82"/>
<evidence type="ECO:0008006" key="2">
    <source>
        <dbReference type="Google" id="ProtNLM"/>
    </source>
</evidence>
<dbReference type="InterPro" id="IPR011051">
    <property type="entry name" value="RmlC_Cupin_sf"/>
</dbReference>
<evidence type="ECO:0000313" key="1">
    <source>
        <dbReference type="EMBL" id="VYT52991.1"/>
    </source>
</evidence>
<dbReference type="GeneID" id="23113097"/>
<organism evidence="1">
    <name type="scientific">Enterocloster bolteae</name>
    <dbReference type="NCBI Taxonomy" id="208479"/>
    <lineage>
        <taxon>Bacteria</taxon>
        <taxon>Bacillati</taxon>
        <taxon>Bacillota</taxon>
        <taxon>Clostridia</taxon>
        <taxon>Lachnospirales</taxon>
        <taxon>Lachnospiraceae</taxon>
        <taxon>Enterocloster</taxon>
    </lineage>
</organism>
<reference evidence="1" key="1">
    <citation type="submission" date="2019-11" db="EMBL/GenBank/DDBJ databases">
        <authorList>
            <person name="Feng L."/>
        </authorList>
    </citation>
    <scope>NUCLEOTIDE SEQUENCE</scope>
    <source>
        <strain evidence="1">CbolteaeLFYP116</strain>
    </source>
</reference>
<name>A0A6N2XF82_9FIRM</name>
<protein>
    <recommendedName>
        <fullName evidence="2">Cupin domain-containing protein</fullName>
    </recommendedName>
</protein>